<evidence type="ECO:0000313" key="4">
    <source>
        <dbReference type="EMBL" id="EAR50714.1"/>
    </source>
</evidence>
<feature type="transmembrane region" description="Helical" evidence="3">
    <location>
        <begin position="178"/>
        <end position="195"/>
    </location>
</feature>
<feature type="transmembrane region" description="Helical" evidence="3">
    <location>
        <begin position="33"/>
        <end position="59"/>
    </location>
</feature>
<name>Q2CDJ7_OCEGH</name>
<sequence length="203" mass="21189">MFDASLRRVIDPPLNAAGARLARRGVSADQVTLAGLAIGLGAALAICGGMFVLALLLILASRLADGLDGAVARASRKTDVGGFLDIVADFAFYGAVPLAFVVHDPAANGLAGAFLLAAFYVNGTSFLGYAILAEKRRMHTSAQGQKTLYYSNGLLEGAETIALFLAICLFPNLFPPLAWIFGALCLVTATLRVLAARRVFADA</sequence>
<accession>Q2CDJ7</accession>
<dbReference type="GO" id="GO:0008654">
    <property type="term" value="P:phospholipid biosynthetic process"/>
    <property type="evidence" value="ECO:0007669"/>
    <property type="project" value="InterPro"/>
</dbReference>
<dbReference type="PROSITE" id="PS00379">
    <property type="entry name" value="CDP_ALCOHOL_P_TRANSF"/>
    <property type="match status" value="1"/>
</dbReference>
<dbReference type="Pfam" id="PF01066">
    <property type="entry name" value="CDP-OH_P_transf"/>
    <property type="match status" value="1"/>
</dbReference>
<organism evidence="4 5">
    <name type="scientific">Oceanicola granulosus (strain ATCC BAA-861 / DSM 15982 / KCTC 12143 / HTCC2516)</name>
    <dbReference type="NCBI Taxonomy" id="314256"/>
    <lineage>
        <taxon>Bacteria</taxon>
        <taxon>Pseudomonadati</taxon>
        <taxon>Pseudomonadota</taxon>
        <taxon>Alphaproteobacteria</taxon>
        <taxon>Rhodobacterales</taxon>
        <taxon>Roseobacteraceae</taxon>
        <taxon>Oceanicola</taxon>
    </lineage>
</organism>
<dbReference type="Gene3D" id="1.20.120.1760">
    <property type="match status" value="1"/>
</dbReference>
<dbReference type="GO" id="GO:0016780">
    <property type="term" value="F:phosphotransferase activity, for other substituted phosphate groups"/>
    <property type="evidence" value="ECO:0007669"/>
    <property type="project" value="InterPro"/>
</dbReference>
<keyword evidence="3" id="KW-0812">Transmembrane</keyword>
<keyword evidence="1 2" id="KW-0808">Transferase</keyword>
<dbReference type="EMBL" id="AAOT01000023">
    <property type="protein sequence ID" value="EAR50714.1"/>
    <property type="molecule type" value="Genomic_DNA"/>
</dbReference>
<evidence type="ECO:0000256" key="1">
    <source>
        <dbReference type="ARBA" id="ARBA00022679"/>
    </source>
</evidence>
<keyword evidence="5" id="KW-1185">Reference proteome</keyword>
<protein>
    <submittedName>
        <fullName evidence="4">Phosphatidylglycerophosphate synthase</fullName>
    </submittedName>
</protein>
<dbReference type="HOGENOM" id="CLU_080384_2_0_5"/>
<dbReference type="RefSeq" id="WP_007255507.1">
    <property type="nucleotide sequence ID" value="NZ_CH724107.1"/>
</dbReference>
<dbReference type="AlphaFoldDB" id="Q2CDJ7"/>
<feature type="transmembrane region" description="Helical" evidence="3">
    <location>
        <begin position="109"/>
        <end position="132"/>
    </location>
</feature>
<dbReference type="GO" id="GO:0016020">
    <property type="term" value="C:membrane"/>
    <property type="evidence" value="ECO:0007669"/>
    <property type="project" value="InterPro"/>
</dbReference>
<evidence type="ECO:0000256" key="3">
    <source>
        <dbReference type="SAM" id="Phobius"/>
    </source>
</evidence>
<feature type="transmembrane region" description="Helical" evidence="3">
    <location>
        <begin position="153"/>
        <end position="172"/>
    </location>
</feature>
<dbReference type="eggNOG" id="COG0558">
    <property type="taxonomic scope" value="Bacteria"/>
</dbReference>
<dbReference type="STRING" id="314256.OG2516_09934"/>
<keyword evidence="3" id="KW-1133">Transmembrane helix</keyword>
<dbReference type="InterPro" id="IPR048254">
    <property type="entry name" value="CDP_ALCOHOL_P_TRANSF_CS"/>
</dbReference>
<comment type="caution">
    <text evidence="4">The sequence shown here is derived from an EMBL/GenBank/DDBJ whole genome shotgun (WGS) entry which is preliminary data.</text>
</comment>
<feature type="transmembrane region" description="Helical" evidence="3">
    <location>
        <begin position="80"/>
        <end position="103"/>
    </location>
</feature>
<evidence type="ECO:0000313" key="5">
    <source>
        <dbReference type="Proteomes" id="UP000003635"/>
    </source>
</evidence>
<keyword evidence="3" id="KW-0472">Membrane</keyword>
<evidence type="ECO:0000256" key="2">
    <source>
        <dbReference type="RuleBase" id="RU003750"/>
    </source>
</evidence>
<proteinExistence type="inferred from homology"/>
<reference evidence="4 5" key="1">
    <citation type="journal article" date="2010" name="J. Bacteriol.">
        <title>Genome sequences of Oceanicola granulosus HTCC2516(T) and Oceanicola batsensis HTCC2597(TDelta).</title>
        <authorList>
            <person name="Thrash J.C."/>
            <person name="Cho J.C."/>
            <person name="Vergin K.L."/>
            <person name="Giovannoni S.J."/>
        </authorList>
    </citation>
    <scope>NUCLEOTIDE SEQUENCE [LARGE SCALE GENOMIC DNA]</scope>
    <source>
        <strain evidence="5">ATCC BAA-861 / DSM 15982 / KCTC 12143 / HTCC2516</strain>
    </source>
</reference>
<gene>
    <name evidence="4" type="ORF">OG2516_09934</name>
</gene>
<dbReference type="OrthoDB" id="9790577at2"/>
<dbReference type="InterPro" id="IPR043130">
    <property type="entry name" value="CDP-OH_PTrfase_TM_dom"/>
</dbReference>
<comment type="similarity">
    <text evidence="2">Belongs to the CDP-alcohol phosphatidyltransferase class-I family.</text>
</comment>
<dbReference type="InterPro" id="IPR000462">
    <property type="entry name" value="CDP-OH_P_trans"/>
</dbReference>
<dbReference type="Proteomes" id="UP000003635">
    <property type="component" value="Unassembled WGS sequence"/>
</dbReference>